<name>A0A286RC16_9BACT</name>
<gene>
    <name evidence="2" type="ORF">THTE_0894</name>
</gene>
<dbReference type="AlphaFoldDB" id="A0A286RC16"/>
<reference evidence="2 3" key="1">
    <citation type="journal article" name="Front. Microbiol.">
        <title>Sugar Metabolism of the First Thermophilic Planctomycete Thermogutta terrifontis: Comparative Genomic and Transcriptomic Approaches.</title>
        <authorList>
            <person name="Elcheninov A.G."/>
            <person name="Menzel P."/>
            <person name="Gudbergsdottir S.R."/>
            <person name="Slesarev A.I."/>
            <person name="Kadnikov V.V."/>
            <person name="Krogh A."/>
            <person name="Bonch-Osmolovskaya E.A."/>
            <person name="Peng X."/>
            <person name="Kublanov I.V."/>
        </authorList>
    </citation>
    <scope>NUCLEOTIDE SEQUENCE [LARGE SCALE GENOMIC DNA]</scope>
    <source>
        <strain evidence="2 3">R1</strain>
    </source>
</reference>
<keyword evidence="3" id="KW-1185">Reference proteome</keyword>
<feature type="region of interest" description="Disordered" evidence="1">
    <location>
        <begin position="1"/>
        <end position="26"/>
    </location>
</feature>
<evidence type="ECO:0000313" key="3">
    <source>
        <dbReference type="Proteomes" id="UP000215086"/>
    </source>
</evidence>
<evidence type="ECO:0000256" key="1">
    <source>
        <dbReference type="SAM" id="MobiDB-lite"/>
    </source>
</evidence>
<sequence>MSFSDHGGLERLVLPGPQDAAEGVSPRANWRGGFLHPGLHGQSPLDVASAIGYRPQWPEILGRCGGRSIVLVRGNGPKYIGRCRESGRGFAQDSIRCL</sequence>
<accession>A0A286RC16</accession>
<dbReference type="KEGG" id="ttf:THTE_0894"/>
<dbReference type="EMBL" id="CP018477">
    <property type="protein sequence ID" value="ASV73496.1"/>
    <property type="molecule type" value="Genomic_DNA"/>
</dbReference>
<evidence type="ECO:0000313" key="2">
    <source>
        <dbReference type="EMBL" id="ASV73496.1"/>
    </source>
</evidence>
<dbReference type="Proteomes" id="UP000215086">
    <property type="component" value="Chromosome"/>
</dbReference>
<protein>
    <submittedName>
        <fullName evidence="2">Uncharacterized protein</fullName>
    </submittedName>
</protein>
<proteinExistence type="predicted"/>
<organism evidence="2 3">
    <name type="scientific">Thermogutta terrifontis</name>
    <dbReference type="NCBI Taxonomy" id="1331910"/>
    <lineage>
        <taxon>Bacteria</taxon>
        <taxon>Pseudomonadati</taxon>
        <taxon>Planctomycetota</taxon>
        <taxon>Planctomycetia</taxon>
        <taxon>Pirellulales</taxon>
        <taxon>Thermoguttaceae</taxon>
        <taxon>Thermogutta</taxon>
    </lineage>
</organism>